<dbReference type="EMBL" id="LAZR01002401">
    <property type="protein sequence ID" value="KKN30490.1"/>
    <property type="molecule type" value="Genomic_DNA"/>
</dbReference>
<sequence length="87" mass="9842">MVNFDTSFGHNLFEIAIGNRISDIAKHRVQNDAFRILAAFEGNPHVPILTFKFSDQQLTRKVGWEHRLLLLVARASDGNSKYESLAS</sequence>
<proteinExistence type="predicted"/>
<organism evidence="1">
    <name type="scientific">marine sediment metagenome</name>
    <dbReference type="NCBI Taxonomy" id="412755"/>
    <lineage>
        <taxon>unclassified sequences</taxon>
        <taxon>metagenomes</taxon>
        <taxon>ecological metagenomes</taxon>
    </lineage>
</organism>
<name>A0A0F9PF99_9ZZZZ</name>
<comment type="caution">
    <text evidence="1">The sequence shown here is derived from an EMBL/GenBank/DDBJ whole genome shotgun (WGS) entry which is preliminary data.</text>
</comment>
<evidence type="ECO:0000313" key="1">
    <source>
        <dbReference type="EMBL" id="KKN30490.1"/>
    </source>
</evidence>
<dbReference type="AlphaFoldDB" id="A0A0F9PF99"/>
<accession>A0A0F9PF99</accession>
<protein>
    <submittedName>
        <fullName evidence="1">Uncharacterized protein</fullName>
    </submittedName>
</protein>
<reference evidence="1" key="1">
    <citation type="journal article" date="2015" name="Nature">
        <title>Complex archaea that bridge the gap between prokaryotes and eukaryotes.</title>
        <authorList>
            <person name="Spang A."/>
            <person name="Saw J.H."/>
            <person name="Jorgensen S.L."/>
            <person name="Zaremba-Niedzwiedzka K."/>
            <person name="Martijn J."/>
            <person name="Lind A.E."/>
            <person name="van Eijk R."/>
            <person name="Schleper C."/>
            <person name="Guy L."/>
            <person name="Ettema T.J."/>
        </authorList>
    </citation>
    <scope>NUCLEOTIDE SEQUENCE</scope>
</reference>
<gene>
    <name evidence="1" type="ORF">LCGC14_0833470</name>
</gene>